<reference evidence="4 5" key="1">
    <citation type="journal article" date="2015" name="Biotechnol. Biofuels">
        <title>Enhanced degradation of softwood versus hardwood by the white-rot fungus Pycnoporus coccineus.</title>
        <authorList>
            <person name="Couturier M."/>
            <person name="Navarro D."/>
            <person name="Chevret D."/>
            <person name="Henrissat B."/>
            <person name="Piumi F."/>
            <person name="Ruiz-Duenas F.J."/>
            <person name="Martinez A.T."/>
            <person name="Grigoriev I.V."/>
            <person name="Riley R."/>
            <person name="Lipzen A."/>
            <person name="Berrin J.G."/>
            <person name="Master E.R."/>
            <person name="Rosso M.N."/>
        </authorList>
    </citation>
    <scope>NUCLEOTIDE SEQUENCE [LARGE SCALE GENOMIC DNA]</scope>
    <source>
        <strain evidence="4 5">BRFM310</strain>
    </source>
</reference>
<dbReference type="FunFam" id="3.40.50.720:FF:000084">
    <property type="entry name" value="Short-chain dehydrogenase reductase"/>
    <property type="match status" value="1"/>
</dbReference>
<name>A0A1Y2IXG3_TRAC3</name>
<dbReference type="PRINTS" id="PR00080">
    <property type="entry name" value="SDRFAMILY"/>
</dbReference>
<dbReference type="Gene3D" id="3.40.50.720">
    <property type="entry name" value="NAD(P)-binding Rossmann-like Domain"/>
    <property type="match status" value="1"/>
</dbReference>
<dbReference type="InterPro" id="IPR002347">
    <property type="entry name" value="SDR_fam"/>
</dbReference>
<dbReference type="OrthoDB" id="5327538at2759"/>
<dbReference type="InterPro" id="IPR020904">
    <property type="entry name" value="Sc_DH/Rdtase_CS"/>
</dbReference>
<protein>
    <submittedName>
        <fullName evidence="4">NAD-P-binding protein</fullName>
    </submittedName>
</protein>
<keyword evidence="3" id="KW-0560">Oxidoreductase</keyword>
<dbReference type="GO" id="GO:0016614">
    <property type="term" value="F:oxidoreductase activity, acting on CH-OH group of donors"/>
    <property type="evidence" value="ECO:0007669"/>
    <property type="project" value="UniProtKB-ARBA"/>
</dbReference>
<keyword evidence="2" id="KW-0521">NADP</keyword>
<dbReference type="PANTHER" id="PTHR48107:SF7">
    <property type="entry name" value="RE15974P"/>
    <property type="match status" value="1"/>
</dbReference>
<dbReference type="SUPFAM" id="SSF51735">
    <property type="entry name" value="NAD(P)-binding Rossmann-fold domains"/>
    <property type="match status" value="1"/>
</dbReference>
<accession>A0A1Y2IXG3</accession>
<dbReference type="Pfam" id="PF13561">
    <property type="entry name" value="adh_short_C2"/>
    <property type="match status" value="1"/>
</dbReference>
<organism evidence="4 5">
    <name type="scientific">Trametes coccinea (strain BRFM310)</name>
    <name type="common">Pycnoporus coccineus</name>
    <dbReference type="NCBI Taxonomy" id="1353009"/>
    <lineage>
        <taxon>Eukaryota</taxon>
        <taxon>Fungi</taxon>
        <taxon>Dikarya</taxon>
        <taxon>Basidiomycota</taxon>
        <taxon>Agaricomycotina</taxon>
        <taxon>Agaricomycetes</taxon>
        <taxon>Polyporales</taxon>
        <taxon>Polyporaceae</taxon>
        <taxon>Trametes</taxon>
    </lineage>
</organism>
<proteinExistence type="inferred from homology"/>
<gene>
    <name evidence="4" type="ORF">PYCCODRAFT_81208</name>
</gene>
<dbReference type="PANTHER" id="PTHR48107">
    <property type="entry name" value="NADPH-DEPENDENT ALDEHYDE REDUCTASE-LIKE PROTEIN, CHLOROPLASTIC-RELATED"/>
    <property type="match status" value="1"/>
</dbReference>
<evidence type="ECO:0000256" key="3">
    <source>
        <dbReference type="ARBA" id="ARBA00023002"/>
    </source>
</evidence>
<evidence type="ECO:0000313" key="4">
    <source>
        <dbReference type="EMBL" id="OSD04901.1"/>
    </source>
</evidence>
<evidence type="ECO:0000256" key="1">
    <source>
        <dbReference type="ARBA" id="ARBA00006484"/>
    </source>
</evidence>
<evidence type="ECO:0000256" key="2">
    <source>
        <dbReference type="ARBA" id="ARBA00022857"/>
    </source>
</evidence>
<dbReference type="STRING" id="1353009.A0A1Y2IXG3"/>
<comment type="similarity">
    <text evidence="1">Belongs to the short-chain dehydrogenases/reductases (SDR) family.</text>
</comment>
<dbReference type="InterPro" id="IPR036291">
    <property type="entry name" value="NAD(P)-bd_dom_sf"/>
</dbReference>
<dbReference type="PRINTS" id="PR00081">
    <property type="entry name" value="GDHRDH"/>
</dbReference>
<keyword evidence="5" id="KW-1185">Reference proteome</keyword>
<dbReference type="AlphaFoldDB" id="A0A1Y2IXG3"/>
<dbReference type="EMBL" id="KZ084095">
    <property type="protein sequence ID" value="OSD04901.1"/>
    <property type="molecule type" value="Genomic_DNA"/>
</dbReference>
<dbReference type="Proteomes" id="UP000193067">
    <property type="component" value="Unassembled WGS sequence"/>
</dbReference>
<sequence length="281" mass="30198">MSPSLSGKVAIVTGSSRSIGAAIAKRLASFGANVVINYVSNASAAQAVADDINKQGAGKAIIVKADVGSLAENKHLVEETLRQFGRIDIVVLNAGIMENKKLQDVTEADFDKHYNTNVRGPLFLVQTVVPHLKAGSRVIFFSTSLTRASIVPPDYLLYASTKGAVEQFSRILAKDLGASGITVNTVSPGPIDTDLFRQGKTEQQINFFKGLHPQKRLGTAEEVSNVVSFLVSEEASWVNGQTILINGVGPWGFAWRTQLTDLFSGIRRMMGSQSRGAHDLL</sequence>
<evidence type="ECO:0000313" key="5">
    <source>
        <dbReference type="Proteomes" id="UP000193067"/>
    </source>
</evidence>
<dbReference type="PROSITE" id="PS00061">
    <property type="entry name" value="ADH_SHORT"/>
    <property type="match status" value="1"/>
</dbReference>